<evidence type="ECO:0000256" key="1">
    <source>
        <dbReference type="ARBA" id="ARBA00004123"/>
    </source>
</evidence>
<evidence type="ECO:0000256" key="2">
    <source>
        <dbReference type="ARBA" id="ARBA00007354"/>
    </source>
</evidence>
<sequence length="1172" mass="128066">MASQPSIYNEERKRLRLRAWEQRNQETSQDKELNPENVPLFGQPYKTNKGDDLSNRIQRMLGSYEDVNNPCPLAIEPLPIPTCVTSSQSDQAQQNTDKPAKPPFRNQVHMSIQSQKACNSNSSQPMRTSTAPSSSNQHGHSSTFSNRSLNRSQLGLSAQQQRNSEAHSDLRDCVSLPQEMFYHSPDSKRPPFPHSTDHDNIDMGTRDTFDRLQVQGSTVHHSQADIAMDVPTFDLKQSPKDSSLPQANKGNALPSQAFPSLLSSKPPSVVMTQKPTAYVRPMDGQDHVVSESPKLKLSPEPYVPLPEIINKSALGKTKLLPQFLETGTDEVQCVEDILGEMTDSWPPLLTAIHTPTSDEPSKSLFPAKEAETLSSCPGQKKYESSPANPSQLIQQSSSSSLEAAHSQGVEPASSSDSECSSRSESDSESTIKEPTQPSVSISIKIEPDLPAVTHVDWQLGNWIRSSQQNSSTEGQSCSHASESPAQKRPPPTQSSQHPLGAEVVDPNRECKPSSSHQKELTQHHSENPQDNYNHQSGQKSPFAGLKISRTLLCNTHSSKPAAAGCPDRTIAAINVKCGEVGDTRNIDPCFTDRPRVKTKVGHGQKSKNSSETKRGSKRPSKHTSLDKRKTGSEPEVTVVLCGHCPSCGVRYPNPCSCPTKSPAQADQLTPTPPLRVSCSKPKLETLCQKGSKVLHKTSKKHSEKTGLTVKSSRDPHKPFSSLLVKIDLSLLSRIPWTCNNHKEKPNNAKRSALVIEQHAGAGDASTPHKLTKSSKRSISQNVDGDNSTLPRKKQRLENKNTSSSHAAVKQECSSNSKADGERKKKAEKKPVPVQQPLTPKGTAGVPKGDKRRSAAPQESSKEAVKSKDSRKQKKSGGKLAEQQHFEKQKPPKSTLPVPSSSQTPRGALSKRPLLRVEERQYPVKHYIKEAKKLKHKADAESDKLIKAFNYLDAAMFFVESGIAMEKDPHISTSSYTMLAETVELLKFVLKLRNSVDASAAPAEKDCFALCLKCQSLLQMAMFRHKHKIALKYSKTLTDHFSNSTTPDPPVLTPKVTHTPSYMPNIPSPANTPSSSGPGSSHSGLVADPVGGTVAVPQAIGQVAFTYINITTLVLSAHDVWEQAEELSQKGSGLLAELDSALGALSLTSSMSSVVRYTRQGIHWLRLDSQKVK</sequence>
<keyword evidence="8" id="KW-1185">Reference proteome</keyword>
<dbReference type="InterPro" id="IPR043639">
    <property type="entry name" value="AF4_int"/>
</dbReference>
<evidence type="ECO:0000256" key="5">
    <source>
        <dbReference type="SAM" id="MobiDB-lite"/>
    </source>
</evidence>
<dbReference type="PANTHER" id="PTHR10528:SF6">
    <property type="entry name" value="AF4_FMR2 FAMILY MEMBER 1"/>
    <property type="match status" value="1"/>
</dbReference>
<feature type="compositionally biased region" description="Basic and acidic residues" evidence="5">
    <location>
        <begin position="859"/>
        <end position="869"/>
    </location>
</feature>
<feature type="region of interest" description="Disordered" evidence="5">
    <location>
        <begin position="588"/>
        <end position="632"/>
    </location>
</feature>
<evidence type="ECO:0000256" key="4">
    <source>
        <dbReference type="ARBA" id="ARBA00023242"/>
    </source>
</evidence>
<feature type="compositionally biased region" description="Low complexity" evidence="5">
    <location>
        <begin position="390"/>
        <end position="401"/>
    </location>
</feature>
<feature type="compositionally biased region" description="Basic and acidic residues" evidence="5">
    <location>
        <begin position="818"/>
        <end position="830"/>
    </location>
</feature>
<feature type="compositionally biased region" description="Basic residues" evidence="5">
    <location>
        <begin position="596"/>
        <end position="605"/>
    </location>
</feature>
<feature type="compositionally biased region" description="Low complexity" evidence="5">
    <location>
        <begin position="259"/>
        <end position="268"/>
    </location>
</feature>
<feature type="compositionally biased region" description="Basic and acidic residues" evidence="5">
    <location>
        <begin position="419"/>
        <end position="431"/>
    </location>
</feature>
<feature type="region of interest" description="Disordered" evidence="5">
    <location>
        <begin position="369"/>
        <end position="442"/>
    </location>
</feature>
<feature type="region of interest" description="Disordered" evidence="5">
    <location>
        <begin position="695"/>
        <end position="716"/>
    </location>
</feature>
<feature type="compositionally biased region" description="Polar residues" evidence="5">
    <location>
        <begin position="240"/>
        <end position="258"/>
    </location>
</feature>
<reference evidence="7 8" key="1">
    <citation type="journal article" date="2023" name="Genes (Basel)">
        <title>Chromosome-Level Genome Assembly and Circadian Gene Repertoire of the Patagonia Blennie Eleginops maclovinus-The Closest Ancestral Proxy of Antarctic Cryonotothenioids.</title>
        <authorList>
            <person name="Cheng C.C."/>
            <person name="Rivera-Colon A.G."/>
            <person name="Minhas B.F."/>
            <person name="Wilson L."/>
            <person name="Rayamajhi N."/>
            <person name="Vargas-Chacoff L."/>
            <person name="Catchen J.M."/>
        </authorList>
    </citation>
    <scope>NUCLEOTIDE SEQUENCE [LARGE SCALE GENOMIC DNA]</scope>
    <source>
        <strain evidence="7">JMC-PN-2008</strain>
    </source>
</reference>
<feature type="region of interest" description="Disordered" evidence="5">
    <location>
        <begin position="1"/>
        <end position="53"/>
    </location>
</feature>
<feature type="compositionally biased region" description="Basic and acidic residues" evidence="5">
    <location>
        <begin position="623"/>
        <end position="632"/>
    </location>
</feature>
<feature type="compositionally biased region" description="Polar residues" evidence="5">
    <location>
        <begin position="83"/>
        <end position="97"/>
    </location>
</feature>
<evidence type="ECO:0000256" key="3">
    <source>
        <dbReference type="ARBA" id="ARBA00022553"/>
    </source>
</evidence>
<dbReference type="Gene3D" id="6.10.250.2670">
    <property type="match status" value="1"/>
</dbReference>
<dbReference type="InterPro" id="IPR043640">
    <property type="entry name" value="AF4/FMR2_CHD"/>
</dbReference>
<comment type="similarity">
    <text evidence="2">Belongs to the AF4 family.</text>
</comment>
<feature type="compositionally biased region" description="Polar residues" evidence="5">
    <location>
        <begin position="108"/>
        <end position="147"/>
    </location>
</feature>
<feature type="region of interest" description="Disordered" evidence="5">
    <location>
        <begin position="759"/>
        <end position="914"/>
    </location>
</feature>
<feature type="domain" description="AF4/FMR2 C-terminal homology" evidence="6">
    <location>
        <begin position="908"/>
        <end position="1170"/>
    </location>
</feature>
<feature type="region of interest" description="Disordered" evidence="5">
    <location>
        <begin position="82"/>
        <end position="147"/>
    </location>
</feature>
<keyword evidence="3" id="KW-0597">Phosphoprotein</keyword>
<comment type="caution">
    <text evidence="7">The sequence shown here is derived from an EMBL/GenBank/DDBJ whole genome shotgun (WGS) entry which is preliminary data.</text>
</comment>
<protein>
    <recommendedName>
        <fullName evidence="6">AF4/FMR2 C-terminal homology domain-containing protein</fullName>
    </recommendedName>
</protein>
<dbReference type="InterPro" id="IPR007797">
    <property type="entry name" value="AF4/FMR2"/>
</dbReference>
<feature type="compositionally biased region" description="Basic and acidic residues" evidence="5">
    <location>
        <begin position="505"/>
        <end position="527"/>
    </location>
</feature>
<feature type="compositionally biased region" description="Polar residues" evidence="5">
    <location>
        <begin position="432"/>
        <end position="441"/>
    </location>
</feature>
<evidence type="ECO:0000259" key="6">
    <source>
        <dbReference type="Pfam" id="PF18876"/>
    </source>
</evidence>
<feature type="region of interest" description="Disordered" evidence="5">
    <location>
        <begin position="466"/>
        <end position="540"/>
    </location>
</feature>
<dbReference type="PANTHER" id="PTHR10528">
    <property type="entry name" value="AF4/FMR2 FAMILY MEMBER"/>
    <property type="match status" value="1"/>
</dbReference>
<feature type="compositionally biased region" description="Low complexity" evidence="5">
    <location>
        <begin position="1067"/>
        <end position="1083"/>
    </location>
</feature>
<feature type="compositionally biased region" description="Polar residues" evidence="5">
    <location>
        <begin position="799"/>
        <end position="817"/>
    </location>
</feature>
<dbReference type="Proteomes" id="UP001346869">
    <property type="component" value="Unassembled WGS sequence"/>
</dbReference>
<comment type="subcellular location">
    <subcellularLocation>
        <location evidence="1">Nucleus</location>
    </subcellularLocation>
</comment>
<dbReference type="Pfam" id="PF18876">
    <property type="entry name" value="AFF4_CHD"/>
    <property type="match status" value="1"/>
</dbReference>
<accession>A0AAN7X3E8</accession>
<evidence type="ECO:0000313" key="7">
    <source>
        <dbReference type="EMBL" id="KAK5852160.1"/>
    </source>
</evidence>
<evidence type="ECO:0000313" key="8">
    <source>
        <dbReference type="Proteomes" id="UP001346869"/>
    </source>
</evidence>
<dbReference type="Pfam" id="PF18875">
    <property type="entry name" value="AF4_int"/>
    <property type="match status" value="1"/>
</dbReference>
<dbReference type="GO" id="GO:0010468">
    <property type="term" value="P:regulation of gene expression"/>
    <property type="evidence" value="ECO:0007669"/>
    <property type="project" value="InterPro"/>
</dbReference>
<name>A0AAN7X3E8_ELEMC</name>
<dbReference type="Pfam" id="PF05110">
    <property type="entry name" value="AF-4"/>
    <property type="match status" value="1"/>
</dbReference>
<reference evidence="7 8" key="2">
    <citation type="journal article" date="2023" name="Mol. Biol. Evol.">
        <title>Genomics of Secondarily Temperate Adaptation in the Only Non-Antarctic Icefish.</title>
        <authorList>
            <person name="Rivera-Colon A.G."/>
            <person name="Rayamajhi N."/>
            <person name="Minhas B.F."/>
            <person name="Madrigal G."/>
            <person name="Bilyk K.T."/>
            <person name="Yoon V."/>
            <person name="Hune M."/>
            <person name="Gregory S."/>
            <person name="Cheng C.H.C."/>
            <person name="Catchen J.M."/>
        </authorList>
    </citation>
    <scope>NUCLEOTIDE SEQUENCE [LARGE SCALE GENOMIC DNA]</scope>
    <source>
        <strain evidence="7">JMC-PN-2008</strain>
    </source>
</reference>
<organism evidence="7 8">
    <name type="scientific">Eleginops maclovinus</name>
    <name type="common">Patagonian blennie</name>
    <name type="synonym">Eleginus maclovinus</name>
    <dbReference type="NCBI Taxonomy" id="56733"/>
    <lineage>
        <taxon>Eukaryota</taxon>
        <taxon>Metazoa</taxon>
        <taxon>Chordata</taxon>
        <taxon>Craniata</taxon>
        <taxon>Vertebrata</taxon>
        <taxon>Euteleostomi</taxon>
        <taxon>Actinopterygii</taxon>
        <taxon>Neopterygii</taxon>
        <taxon>Teleostei</taxon>
        <taxon>Neoteleostei</taxon>
        <taxon>Acanthomorphata</taxon>
        <taxon>Eupercaria</taxon>
        <taxon>Perciformes</taxon>
        <taxon>Notothenioidei</taxon>
        <taxon>Eleginopidae</taxon>
        <taxon>Eleginops</taxon>
    </lineage>
</organism>
<dbReference type="EMBL" id="JAUZQC010000021">
    <property type="protein sequence ID" value="KAK5852160.1"/>
    <property type="molecule type" value="Genomic_DNA"/>
</dbReference>
<feature type="compositionally biased region" description="Polar residues" evidence="5">
    <location>
        <begin position="466"/>
        <end position="484"/>
    </location>
</feature>
<gene>
    <name evidence="7" type="ORF">PBY51_023653</name>
</gene>
<feature type="region of interest" description="Disordered" evidence="5">
    <location>
        <begin position="234"/>
        <end position="269"/>
    </location>
</feature>
<feature type="compositionally biased region" description="Polar residues" evidence="5">
    <location>
        <begin position="528"/>
        <end position="539"/>
    </location>
</feature>
<proteinExistence type="inferred from homology"/>
<feature type="compositionally biased region" description="Basic and acidic residues" evidence="5">
    <location>
        <begin position="9"/>
        <end position="34"/>
    </location>
</feature>
<feature type="region of interest" description="Disordered" evidence="5">
    <location>
        <begin position="1041"/>
        <end position="1083"/>
    </location>
</feature>
<keyword evidence="4" id="KW-0539">Nucleus</keyword>
<dbReference type="GO" id="GO:0032783">
    <property type="term" value="C:super elongation complex"/>
    <property type="evidence" value="ECO:0007669"/>
    <property type="project" value="TreeGrafter"/>
</dbReference>
<feature type="compositionally biased region" description="Polar residues" evidence="5">
    <location>
        <begin position="776"/>
        <end position="789"/>
    </location>
</feature>
<dbReference type="AlphaFoldDB" id="A0AAN7X3E8"/>